<dbReference type="SUPFAM" id="SSF52540">
    <property type="entry name" value="P-loop containing nucleoside triphosphate hydrolases"/>
    <property type="match status" value="1"/>
</dbReference>
<dbReference type="AlphaFoldDB" id="A0A5J4S176"/>
<evidence type="ECO:0000313" key="2">
    <source>
        <dbReference type="EMBL" id="KAA6339011.1"/>
    </source>
</evidence>
<dbReference type="PANTHER" id="PTHR43581">
    <property type="entry name" value="ATP/GTP PHOSPHATASE"/>
    <property type="match status" value="1"/>
</dbReference>
<dbReference type="Pfam" id="PF13175">
    <property type="entry name" value="AAA_15"/>
    <property type="match status" value="1"/>
</dbReference>
<protein>
    <recommendedName>
        <fullName evidence="1">Endonuclease GajA/Old nuclease/RecF-like AAA domain-containing protein</fullName>
    </recommendedName>
</protein>
<dbReference type="EMBL" id="SNRY01000571">
    <property type="protein sequence ID" value="KAA6339011.1"/>
    <property type="molecule type" value="Genomic_DNA"/>
</dbReference>
<name>A0A5J4S176_9ZZZZ</name>
<comment type="caution">
    <text evidence="2">The sequence shown here is derived from an EMBL/GenBank/DDBJ whole genome shotgun (WGS) entry which is preliminary data.</text>
</comment>
<reference evidence="2" key="1">
    <citation type="submission" date="2019-03" db="EMBL/GenBank/DDBJ databases">
        <title>Single cell metagenomics reveals metabolic interactions within the superorganism composed of flagellate Streblomastix strix and complex community of Bacteroidetes bacteria on its surface.</title>
        <authorList>
            <person name="Treitli S.C."/>
            <person name="Kolisko M."/>
            <person name="Husnik F."/>
            <person name="Keeling P."/>
            <person name="Hampl V."/>
        </authorList>
    </citation>
    <scope>NUCLEOTIDE SEQUENCE</scope>
    <source>
        <strain evidence="2">STM</strain>
    </source>
</reference>
<dbReference type="InterPro" id="IPR027417">
    <property type="entry name" value="P-loop_NTPase"/>
</dbReference>
<proteinExistence type="predicted"/>
<feature type="domain" description="Endonuclease GajA/Old nuclease/RecF-like AAA" evidence="1">
    <location>
        <begin position="2"/>
        <end position="257"/>
    </location>
</feature>
<evidence type="ECO:0000259" key="1">
    <source>
        <dbReference type="Pfam" id="PF13175"/>
    </source>
</evidence>
<accession>A0A5J4S176</accession>
<organism evidence="2">
    <name type="scientific">termite gut metagenome</name>
    <dbReference type="NCBI Taxonomy" id="433724"/>
    <lineage>
        <taxon>unclassified sequences</taxon>
        <taxon>metagenomes</taxon>
        <taxon>organismal metagenomes</taxon>
    </lineage>
</organism>
<sequence length="394" mass="45502">MQRILIKNFGPISNAEIEIKKIVVLIGDNAIGKSTIIKLISTFLWMEKALFRGTENKWFEKEKRLKNNFLPYHRIENFLKSDSVIEYYGQAYIIKYGDDKISIENQTDNSYQLPQIMYVPAERNFLTYLRTTKDFKLEGALQDFEREHFNAANNLKGTLSLPISGFEIEYNKRHEMLYVKDNNHKIKITEAASGIQSSVPLYLVSDYLAKLVQNNGHDDAMTSGDIRKFQNEINDILNDKNLSEKQKHIAISTLSNKFNKKAFINIVEEPEQNLFPVSQMEMTKSLVSICNQNENNKLIISTHSPYVLATINNLILAKKTGEKYSNKVNSKIEKHLWLNPDDVFAGIVREGTVEEIIDKEFDMIKMEQIDSVSRLINSDFDFLYQLETDDDGKV</sequence>
<dbReference type="InterPro" id="IPR051396">
    <property type="entry name" value="Bact_Antivir_Def_Nuclease"/>
</dbReference>
<gene>
    <name evidence="2" type="ORF">EZS27_013040</name>
</gene>
<dbReference type="PANTHER" id="PTHR43581:SF2">
    <property type="entry name" value="EXCINUCLEASE ATPASE SUBUNIT"/>
    <property type="match status" value="1"/>
</dbReference>
<dbReference type="InterPro" id="IPR041685">
    <property type="entry name" value="AAA_GajA/Old/RecF-like"/>
</dbReference>
<dbReference type="Gene3D" id="3.40.50.300">
    <property type="entry name" value="P-loop containing nucleotide triphosphate hydrolases"/>
    <property type="match status" value="1"/>
</dbReference>